<dbReference type="EMBL" id="CM042885">
    <property type="protein sequence ID" value="KAI4364486.1"/>
    <property type="molecule type" value="Genomic_DNA"/>
</dbReference>
<name>A0ACB9QDL7_9MYRT</name>
<gene>
    <name evidence="1" type="ORF">MLD38_020571</name>
</gene>
<reference evidence="2" key="1">
    <citation type="journal article" date="2023" name="Front. Plant Sci.">
        <title>Chromosomal-level genome assembly of Melastoma candidum provides insights into trichome evolution.</title>
        <authorList>
            <person name="Zhong Y."/>
            <person name="Wu W."/>
            <person name="Sun C."/>
            <person name="Zou P."/>
            <person name="Liu Y."/>
            <person name="Dai S."/>
            <person name="Zhou R."/>
        </authorList>
    </citation>
    <scope>NUCLEOTIDE SEQUENCE [LARGE SCALE GENOMIC DNA]</scope>
</reference>
<accession>A0ACB9QDL7</accession>
<dbReference type="Proteomes" id="UP001057402">
    <property type="component" value="Chromosome 6"/>
</dbReference>
<sequence length="73" mass="8013">MDVDRDVKTGQPLPVEEGTTTARPRKHHHLHTATTRHPLILIIRGGTIDLDLLQRWLVSAGISVTPVTCGSLL</sequence>
<keyword evidence="2" id="KW-1185">Reference proteome</keyword>
<protein>
    <submittedName>
        <fullName evidence="1">Uncharacterized protein</fullName>
    </submittedName>
</protein>
<organism evidence="1 2">
    <name type="scientific">Melastoma candidum</name>
    <dbReference type="NCBI Taxonomy" id="119954"/>
    <lineage>
        <taxon>Eukaryota</taxon>
        <taxon>Viridiplantae</taxon>
        <taxon>Streptophyta</taxon>
        <taxon>Embryophyta</taxon>
        <taxon>Tracheophyta</taxon>
        <taxon>Spermatophyta</taxon>
        <taxon>Magnoliopsida</taxon>
        <taxon>eudicotyledons</taxon>
        <taxon>Gunneridae</taxon>
        <taxon>Pentapetalae</taxon>
        <taxon>rosids</taxon>
        <taxon>malvids</taxon>
        <taxon>Myrtales</taxon>
        <taxon>Melastomataceae</taxon>
        <taxon>Melastomatoideae</taxon>
        <taxon>Melastomateae</taxon>
        <taxon>Melastoma</taxon>
    </lineage>
</organism>
<comment type="caution">
    <text evidence="1">The sequence shown here is derived from an EMBL/GenBank/DDBJ whole genome shotgun (WGS) entry which is preliminary data.</text>
</comment>
<proteinExistence type="predicted"/>
<evidence type="ECO:0000313" key="1">
    <source>
        <dbReference type="EMBL" id="KAI4364486.1"/>
    </source>
</evidence>
<evidence type="ECO:0000313" key="2">
    <source>
        <dbReference type="Proteomes" id="UP001057402"/>
    </source>
</evidence>